<evidence type="ECO:0000313" key="2">
    <source>
        <dbReference type="Proteomes" id="UP000346198"/>
    </source>
</evidence>
<dbReference type="EMBL" id="CAAHFH010000001">
    <property type="protein sequence ID" value="VGO20205.1"/>
    <property type="molecule type" value="Genomic_DNA"/>
</dbReference>
<dbReference type="AlphaFoldDB" id="A0A6C2UJ09"/>
<organism evidence="1 2">
    <name type="scientific">Pontiella sulfatireligans</name>
    <dbReference type="NCBI Taxonomy" id="2750658"/>
    <lineage>
        <taxon>Bacteria</taxon>
        <taxon>Pseudomonadati</taxon>
        <taxon>Kiritimatiellota</taxon>
        <taxon>Kiritimatiellia</taxon>
        <taxon>Kiritimatiellales</taxon>
        <taxon>Pontiellaceae</taxon>
        <taxon>Pontiella</taxon>
    </lineage>
</organism>
<proteinExistence type="predicted"/>
<evidence type="ECO:0000313" key="1">
    <source>
        <dbReference type="EMBL" id="VGO20205.1"/>
    </source>
</evidence>
<keyword evidence="2" id="KW-1185">Reference proteome</keyword>
<protein>
    <submittedName>
        <fullName evidence="1">Uncharacterized protein</fullName>
    </submittedName>
</protein>
<gene>
    <name evidence="1" type="ORF">SCARR_02266</name>
</gene>
<reference evidence="1 2" key="1">
    <citation type="submission" date="2019-04" db="EMBL/GenBank/DDBJ databases">
        <authorList>
            <person name="Van Vliet M D."/>
        </authorList>
    </citation>
    <scope>NUCLEOTIDE SEQUENCE [LARGE SCALE GENOMIC DNA]</scope>
    <source>
        <strain evidence="1 2">F21</strain>
    </source>
</reference>
<accession>A0A6C2UJ09</accession>
<sequence>MAIAWLIRRNTCVKNSWISDLLTMGHPSSVSRNIKLMESATKGELWTLKQKMLKFKD</sequence>
<dbReference type="Proteomes" id="UP000346198">
    <property type="component" value="Unassembled WGS sequence"/>
</dbReference>
<name>A0A6C2UJ09_9BACT</name>